<protein>
    <recommendedName>
        <fullName evidence="4">HMG box domain-containing protein</fullName>
    </recommendedName>
</protein>
<dbReference type="OrthoDB" id="1919336at2759"/>
<dbReference type="AlphaFoldDB" id="K0R411"/>
<name>K0R411_THAOC</name>
<evidence type="ECO:0000259" key="4">
    <source>
        <dbReference type="PROSITE" id="PS50118"/>
    </source>
</evidence>
<dbReference type="EMBL" id="AGNL01047820">
    <property type="protein sequence ID" value="EJK46329.1"/>
    <property type="molecule type" value="Genomic_DNA"/>
</dbReference>
<dbReference type="SUPFAM" id="SSF47095">
    <property type="entry name" value="HMG-box"/>
    <property type="match status" value="1"/>
</dbReference>
<feature type="domain" description="HMG box" evidence="4">
    <location>
        <begin position="283"/>
        <end position="351"/>
    </location>
</feature>
<dbReference type="GO" id="GO:0005634">
    <property type="term" value="C:nucleus"/>
    <property type="evidence" value="ECO:0007669"/>
    <property type="project" value="UniProtKB-UniRule"/>
</dbReference>
<dbReference type="InterPro" id="IPR051965">
    <property type="entry name" value="ChromReg_NeuronalGeneExpr"/>
</dbReference>
<evidence type="ECO:0000256" key="2">
    <source>
        <dbReference type="ARBA" id="ARBA00023242"/>
    </source>
</evidence>
<sequence>MPPRLLQRPQHSHSHCFLSIDAASGCWRGERLSCFVDGRTETWGECSKRIVEREVTGVPGLLLRLLAAICPKKRLSVYRLRYGNGFNTIINVRWQEGGINSEAPLENSYVETIVSVVPIPKFRQNLKYTEPDVSVLSGLESMDSLNKGAINCSLEWRLLAIDESPLRATAEKCHVIDIAEGGDIGVDDGCTIEQTTLEEVNNLLARIRCVNFPNATVSDEDERKEKVENPLKRKSRVEAGPVEVDVSGQRTEANNEKPAAKPAVAIKRVKSNKKGKVRDPNRPKAPLTAFNLFAKSRREKIKTSNPDKNFNEISALVGKAWKALADDERKQFFDDAAAERAEYKEAMTRYNGSKSD</sequence>
<dbReference type="eggNOG" id="KOG0381">
    <property type="taxonomic scope" value="Eukaryota"/>
</dbReference>
<dbReference type="PANTHER" id="PTHR46040:SF3">
    <property type="entry name" value="HIGH MOBILITY GROUP PROTEIN 2"/>
    <property type="match status" value="1"/>
</dbReference>
<feature type="DNA-binding region" description="HMG box" evidence="3">
    <location>
        <begin position="283"/>
        <end position="351"/>
    </location>
</feature>
<evidence type="ECO:0000256" key="3">
    <source>
        <dbReference type="PROSITE-ProRule" id="PRU00267"/>
    </source>
</evidence>
<reference evidence="5 6" key="1">
    <citation type="journal article" date="2012" name="Genome Biol.">
        <title>Genome and low-iron response of an oceanic diatom adapted to chronic iron limitation.</title>
        <authorList>
            <person name="Lommer M."/>
            <person name="Specht M."/>
            <person name="Roy A.S."/>
            <person name="Kraemer L."/>
            <person name="Andreson R."/>
            <person name="Gutowska M.A."/>
            <person name="Wolf J."/>
            <person name="Bergner S.V."/>
            <person name="Schilhabel M.B."/>
            <person name="Klostermeier U.C."/>
            <person name="Beiko R.G."/>
            <person name="Rosenstiel P."/>
            <person name="Hippler M."/>
            <person name="Laroche J."/>
        </authorList>
    </citation>
    <scope>NUCLEOTIDE SEQUENCE [LARGE SCALE GENOMIC DNA]</scope>
    <source>
        <strain evidence="5 6">CCMP1005</strain>
    </source>
</reference>
<evidence type="ECO:0000256" key="1">
    <source>
        <dbReference type="ARBA" id="ARBA00023125"/>
    </source>
</evidence>
<dbReference type="Pfam" id="PF00505">
    <property type="entry name" value="HMG_box"/>
    <property type="match status" value="1"/>
</dbReference>
<dbReference type="GO" id="GO:0010468">
    <property type="term" value="P:regulation of gene expression"/>
    <property type="evidence" value="ECO:0007669"/>
    <property type="project" value="TreeGrafter"/>
</dbReference>
<dbReference type="SMART" id="SM00398">
    <property type="entry name" value="HMG"/>
    <property type="match status" value="1"/>
</dbReference>
<keyword evidence="2 3" id="KW-0539">Nucleus</keyword>
<evidence type="ECO:0000313" key="6">
    <source>
        <dbReference type="Proteomes" id="UP000266841"/>
    </source>
</evidence>
<dbReference type="InterPro" id="IPR009071">
    <property type="entry name" value="HMG_box_dom"/>
</dbReference>
<comment type="caution">
    <text evidence="5">The sequence shown here is derived from an EMBL/GenBank/DDBJ whole genome shotgun (WGS) entry which is preliminary data.</text>
</comment>
<dbReference type="PANTHER" id="PTHR46040">
    <property type="entry name" value="HIGH MOBILITY GROUP PROTEIN 2"/>
    <property type="match status" value="1"/>
</dbReference>
<dbReference type="Proteomes" id="UP000266841">
    <property type="component" value="Unassembled WGS sequence"/>
</dbReference>
<keyword evidence="1 3" id="KW-0238">DNA-binding</keyword>
<organism evidence="5 6">
    <name type="scientific">Thalassiosira oceanica</name>
    <name type="common">Marine diatom</name>
    <dbReference type="NCBI Taxonomy" id="159749"/>
    <lineage>
        <taxon>Eukaryota</taxon>
        <taxon>Sar</taxon>
        <taxon>Stramenopiles</taxon>
        <taxon>Ochrophyta</taxon>
        <taxon>Bacillariophyta</taxon>
        <taxon>Coscinodiscophyceae</taxon>
        <taxon>Thalassiosirophycidae</taxon>
        <taxon>Thalassiosirales</taxon>
        <taxon>Thalassiosiraceae</taxon>
        <taxon>Thalassiosira</taxon>
    </lineage>
</organism>
<dbReference type="GO" id="GO:0003677">
    <property type="term" value="F:DNA binding"/>
    <property type="evidence" value="ECO:0007669"/>
    <property type="project" value="UniProtKB-UniRule"/>
</dbReference>
<accession>K0R411</accession>
<dbReference type="InterPro" id="IPR036910">
    <property type="entry name" value="HMG_box_dom_sf"/>
</dbReference>
<dbReference type="PROSITE" id="PS50118">
    <property type="entry name" value="HMG_BOX_2"/>
    <property type="match status" value="1"/>
</dbReference>
<dbReference type="Gene3D" id="1.10.30.10">
    <property type="entry name" value="High mobility group box domain"/>
    <property type="match status" value="1"/>
</dbReference>
<gene>
    <name evidence="5" type="ORF">THAOC_35006</name>
</gene>
<proteinExistence type="predicted"/>
<keyword evidence="6" id="KW-1185">Reference proteome</keyword>
<evidence type="ECO:0000313" key="5">
    <source>
        <dbReference type="EMBL" id="EJK46329.1"/>
    </source>
</evidence>